<reference evidence="2 3" key="1">
    <citation type="journal article" date="2012" name="BMC Genomics">
        <title>Comparative genomic analysis of the genus Staphylococcus including Staphylococcus aureus and its newly described sister species Staphylococcus simiae.</title>
        <authorList>
            <person name="Suzuki H."/>
            <person name="Lefebure T."/>
            <person name="Pavinski Bitar P."/>
            <person name="Stanhope M.J."/>
        </authorList>
    </citation>
    <scope>NUCLEOTIDE SEQUENCE [LARGE SCALE GENOMIC DNA]</scope>
    <source>
        <strain evidence="2 3">CCM 7213</strain>
    </source>
</reference>
<accession>G5JM11</accession>
<sequence length="32" mass="3726">MAEQVNHQFDDNQHTESSYNAKVSTNDDKQLM</sequence>
<comment type="caution">
    <text evidence="2">The sequence shown here is derived from an EMBL/GenBank/DDBJ whole genome shotgun (WGS) entry which is preliminary data.</text>
</comment>
<name>G5JM11_9STAP</name>
<feature type="region of interest" description="Disordered" evidence="1">
    <location>
        <begin position="1"/>
        <end position="32"/>
    </location>
</feature>
<keyword evidence="3" id="KW-1185">Reference proteome</keyword>
<organism evidence="2 3">
    <name type="scientific">Staphylococcus simiae CCM 7213 = CCUG 51256</name>
    <dbReference type="NCBI Taxonomy" id="911238"/>
    <lineage>
        <taxon>Bacteria</taxon>
        <taxon>Bacillati</taxon>
        <taxon>Bacillota</taxon>
        <taxon>Bacilli</taxon>
        <taxon>Bacillales</taxon>
        <taxon>Staphylococcaceae</taxon>
        <taxon>Staphylococcus</taxon>
    </lineage>
</organism>
<dbReference type="Proteomes" id="UP000005413">
    <property type="component" value="Unassembled WGS sequence"/>
</dbReference>
<evidence type="ECO:0000313" key="3">
    <source>
        <dbReference type="Proteomes" id="UP000005413"/>
    </source>
</evidence>
<evidence type="ECO:0000313" key="2">
    <source>
        <dbReference type="EMBL" id="EHJ06775.1"/>
    </source>
</evidence>
<proteinExistence type="predicted"/>
<feature type="compositionally biased region" description="Polar residues" evidence="1">
    <location>
        <begin position="15"/>
        <end position="24"/>
    </location>
</feature>
<evidence type="ECO:0000256" key="1">
    <source>
        <dbReference type="SAM" id="MobiDB-lite"/>
    </source>
</evidence>
<dbReference type="EMBL" id="AEUN01000550">
    <property type="protein sequence ID" value="EHJ06775.1"/>
    <property type="molecule type" value="Genomic_DNA"/>
</dbReference>
<dbReference type="AlphaFoldDB" id="G5JM11"/>
<gene>
    <name evidence="2" type="ORF">SS7213T_12672</name>
</gene>
<protein>
    <submittedName>
        <fullName evidence="2">Uncharacterized protein</fullName>
    </submittedName>
</protein>